<reference evidence="8" key="1">
    <citation type="submission" date="2020-07" db="EMBL/GenBank/DDBJ databases">
        <title>The High-quality genome of the commercially important snow crab, Chionoecetes opilio.</title>
        <authorList>
            <person name="Jeong J.-H."/>
            <person name="Ryu S."/>
        </authorList>
    </citation>
    <scope>NUCLEOTIDE SEQUENCE</scope>
    <source>
        <strain evidence="8">MADBK_172401_WGS</strain>
        <tissue evidence="8">Digestive gland</tissue>
    </source>
</reference>
<evidence type="ECO:0000313" key="8">
    <source>
        <dbReference type="EMBL" id="KAG0725757.1"/>
    </source>
</evidence>
<dbReference type="AlphaFoldDB" id="A0A8J4YEF2"/>
<evidence type="ECO:0000256" key="3">
    <source>
        <dbReference type="ARBA" id="ARBA00022692"/>
    </source>
</evidence>
<evidence type="ECO:0000256" key="6">
    <source>
        <dbReference type="SAM" id="Phobius"/>
    </source>
</evidence>
<keyword evidence="5 6" id="KW-0472">Membrane</keyword>
<evidence type="ECO:0000256" key="7">
    <source>
        <dbReference type="SAM" id="SignalP"/>
    </source>
</evidence>
<dbReference type="PANTHER" id="PTHR13628:SF1">
    <property type="entry name" value="TRANSMEMBRANE PROTEIN 267"/>
    <property type="match status" value="1"/>
</dbReference>
<keyword evidence="7" id="KW-0732">Signal</keyword>
<gene>
    <name evidence="8" type="ORF">GWK47_004567</name>
</gene>
<dbReference type="OrthoDB" id="10014558at2759"/>
<organism evidence="8 9">
    <name type="scientific">Chionoecetes opilio</name>
    <name type="common">Atlantic snow crab</name>
    <name type="synonym">Cancer opilio</name>
    <dbReference type="NCBI Taxonomy" id="41210"/>
    <lineage>
        <taxon>Eukaryota</taxon>
        <taxon>Metazoa</taxon>
        <taxon>Ecdysozoa</taxon>
        <taxon>Arthropoda</taxon>
        <taxon>Crustacea</taxon>
        <taxon>Multicrustacea</taxon>
        <taxon>Malacostraca</taxon>
        <taxon>Eumalacostraca</taxon>
        <taxon>Eucarida</taxon>
        <taxon>Decapoda</taxon>
        <taxon>Pleocyemata</taxon>
        <taxon>Brachyura</taxon>
        <taxon>Eubrachyura</taxon>
        <taxon>Majoidea</taxon>
        <taxon>Majidae</taxon>
        <taxon>Chionoecetes</taxon>
    </lineage>
</organism>
<evidence type="ECO:0000256" key="4">
    <source>
        <dbReference type="ARBA" id="ARBA00022989"/>
    </source>
</evidence>
<sequence length="284" mass="31252">MSARTQLVVAWAALLISAWPLDRVVEHFVQRLPPKSDGGSENKPDRGGAQLRACLACRSAESGFVVLSTETSVEAYSEVDERLASSRSLLRATDTAVHGLIGGFSYWMACIICPDLVLNVNILLPYLGFGSTSNGHETAREFLQRDVFFSFCVAFMISSCIDLDHIVKAVNAASPAPWERGWLHLSLPPLALTCILYSSAYSFHLLWCVTCATLCMLSVLSHHIRDGVHHGLDFYPLGTTPVLPYWLYVVLTLILPLVSSHLSSAIIQQFKSKLDIPASDLYII</sequence>
<comment type="subcellular location">
    <subcellularLocation>
        <location evidence="1">Membrane</location>
        <topology evidence="1">Multi-pass membrane protein</topology>
    </subcellularLocation>
</comment>
<evidence type="ECO:0000256" key="2">
    <source>
        <dbReference type="ARBA" id="ARBA00013977"/>
    </source>
</evidence>
<feature type="signal peptide" evidence="7">
    <location>
        <begin position="1"/>
        <end position="18"/>
    </location>
</feature>
<feature type="chain" id="PRO_5035310614" description="Transmembrane protein 267" evidence="7">
    <location>
        <begin position="19"/>
        <end position="284"/>
    </location>
</feature>
<dbReference type="EMBL" id="JACEEZ010005292">
    <property type="protein sequence ID" value="KAG0725757.1"/>
    <property type="molecule type" value="Genomic_DNA"/>
</dbReference>
<feature type="transmembrane region" description="Helical" evidence="6">
    <location>
        <begin position="245"/>
        <end position="267"/>
    </location>
</feature>
<dbReference type="PANTHER" id="PTHR13628">
    <property type="entry name" value="TRANSMEMBRANE PROTEIN 267"/>
    <property type="match status" value="1"/>
</dbReference>
<evidence type="ECO:0000256" key="5">
    <source>
        <dbReference type="ARBA" id="ARBA00023136"/>
    </source>
</evidence>
<comment type="caution">
    <text evidence="8">The sequence shown here is derived from an EMBL/GenBank/DDBJ whole genome shotgun (WGS) entry which is preliminary data.</text>
</comment>
<dbReference type="Proteomes" id="UP000770661">
    <property type="component" value="Unassembled WGS sequence"/>
</dbReference>
<accession>A0A8J4YEF2</accession>
<protein>
    <recommendedName>
        <fullName evidence="2">Transmembrane protein 267</fullName>
    </recommendedName>
</protein>
<dbReference type="InterPro" id="IPR026572">
    <property type="entry name" value="TMEM267"/>
</dbReference>
<keyword evidence="9" id="KW-1185">Reference proteome</keyword>
<keyword evidence="3 6" id="KW-0812">Transmembrane</keyword>
<keyword evidence="4 6" id="KW-1133">Transmembrane helix</keyword>
<dbReference type="GO" id="GO:0016020">
    <property type="term" value="C:membrane"/>
    <property type="evidence" value="ECO:0007669"/>
    <property type="project" value="UniProtKB-SubCell"/>
</dbReference>
<feature type="transmembrane region" description="Helical" evidence="6">
    <location>
        <begin position="205"/>
        <end position="225"/>
    </location>
</feature>
<evidence type="ECO:0000313" key="9">
    <source>
        <dbReference type="Proteomes" id="UP000770661"/>
    </source>
</evidence>
<evidence type="ECO:0000256" key="1">
    <source>
        <dbReference type="ARBA" id="ARBA00004141"/>
    </source>
</evidence>
<proteinExistence type="predicted"/>
<name>A0A8J4YEF2_CHIOP</name>